<proteinExistence type="inferred from homology"/>
<evidence type="ECO:0000313" key="8">
    <source>
        <dbReference type="Proteomes" id="UP000241848"/>
    </source>
</evidence>
<evidence type="ECO:0000256" key="5">
    <source>
        <dbReference type="ARBA" id="ARBA00023136"/>
    </source>
</evidence>
<feature type="transmembrane region" description="Helical" evidence="6">
    <location>
        <begin position="112"/>
        <end position="133"/>
    </location>
</feature>
<evidence type="ECO:0000256" key="3">
    <source>
        <dbReference type="ARBA" id="ARBA00022692"/>
    </source>
</evidence>
<dbReference type="Gene3D" id="1.10.4160.10">
    <property type="entry name" value="Hydantoin permease"/>
    <property type="match status" value="1"/>
</dbReference>
<feature type="transmembrane region" description="Helical" evidence="6">
    <location>
        <begin position="219"/>
        <end position="240"/>
    </location>
</feature>
<dbReference type="AlphaFoldDB" id="A0A2T2WH46"/>
<dbReference type="PANTHER" id="PTHR30618">
    <property type="entry name" value="NCS1 FAMILY PURINE/PYRIMIDINE TRANSPORTER"/>
    <property type="match status" value="1"/>
</dbReference>
<feature type="transmembrane region" description="Helical" evidence="6">
    <location>
        <begin position="330"/>
        <end position="351"/>
    </location>
</feature>
<evidence type="ECO:0000256" key="6">
    <source>
        <dbReference type="SAM" id="Phobius"/>
    </source>
</evidence>
<evidence type="ECO:0000256" key="4">
    <source>
        <dbReference type="ARBA" id="ARBA00022989"/>
    </source>
</evidence>
<dbReference type="PANTHER" id="PTHR30618:SF0">
    <property type="entry name" value="PURINE-URACIL PERMEASE NCS1"/>
    <property type="match status" value="1"/>
</dbReference>
<keyword evidence="4 6" id="KW-1133">Transmembrane helix</keyword>
<keyword evidence="5 6" id="KW-0472">Membrane</keyword>
<gene>
    <name evidence="7" type="ORF">C7B45_10480</name>
</gene>
<comment type="subcellular location">
    <subcellularLocation>
        <location evidence="1">Membrane</location>
        <topology evidence="1">Multi-pass membrane protein</topology>
    </subcellularLocation>
</comment>
<reference evidence="7 8" key="1">
    <citation type="journal article" date="2014" name="BMC Genomics">
        <title>Comparison of environmental and isolate Sulfobacillus genomes reveals diverse carbon, sulfur, nitrogen, and hydrogen metabolisms.</title>
        <authorList>
            <person name="Justice N.B."/>
            <person name="Norman A."/>
            <person name="Brown C.T."/>
            <person name="Singh A."/>
            <person name="Thomas B.C."/>
            <person name="Banfield J.F."/>
        </authorList>
    </citation>
    <scope>NUCLEOTIDE SEQUENCE [LARGE SCALE GENOMIC DNA]</scope>
    <source>
        <strain evidence="7">AMDSBA3</strain>
    </source>
</reference>
<dbReference type="GO" id="GO:0015205">
    <property type="term" value="F:nucleobase transmembrane transporter activity"/>
    <property type="evidence" value="ECO:0007669"/>
    <property type="project" value="TreeGrafter"/>
</dbReference>
<feature type="transmembrane region" description="Helical" evidence="6">
    <location>
        <begin position="301"/>
        <end position="318"/>
    </location>
</feature>
<feature type="transmembrane region" description="Helical" evidence="6">
    <location>
        <begin position="34"/>
        <end position="54"/>
    </location>
</feature>
<feature type="transmembrane region" description="Helical" evidence="6">
    <location>
        <begin position="260"/>
        <end position="280"/>
    </location>
</feature>
<dbReference type="Pfam" id="PF02133">
    <property type="entry name" value="Transp_cyt_pur"/>
    <property type="match status" value="1"/>
</dbReference>
<dbReference type="InterPro" id="IPR001248">
    <property type="entry name" value="Pur-cyt_permease"/>
</dbReference>
<dbReference type="EMBL" id="PXYV01000032">
    <property type="protein sequence ID" value="PSR21549.1"/>
    <property type="molecule type" value="Genomic_DNA"/>
</dbReference>
<evidence type="ECO:0000313" key="7">
    <source>
        <dbReference type="EMBL" id="PSR21549.1"/>
    </source>
</evidence>
<feature type="transmembrane region" description="Helical" evidence="6">
    <location>
        <begin position="181"/>
        <end position="199"/>
    </location>
</feature>
<feature type="transmembrane region" description="Helical" evidence="6">
    <location>
        <begin position="363"/>
        <end position="387"/>
    </location>
</feature>
<name>A0A2T2WH46_9FIRM</name>
<feature type="transmembrane region" description="Helical" evidence="6">
    <location>
        <begin position="75"/>
        <end position="92"/>
    </location>
</feature>
<dbReference type="CDD" id="cd10323">
    <property type="entry name" value="SLC-NCS1sbd"/>
    <property type="match status" value="1"/>
</dbReference>
<evidence type="ECO:0000256" key="2">
    <source>
        <dbReference type="ARBA" id="ARBA00008974"/>
    </source>
</evidence>
<dbReference type="InterPro" id="IPR045225">
    <property type="entry name" value="Uracil/uridine/allantoin_perm"/>
</dbReference>
<protein>
    <submittedName>
        <fullName evidence="7">Allantoin permease</fullName>
    </submittedName>
</protein>
<organism evidence="7 8">
    <name type="scientific">Sulfobacillus acidophilus</name>
    <dbReference type="NCBI Taxonomy" id="53633"/>
    <lineage>
        <taxon>Bacteria</taxon>
        <taxon>Bacillati</taxon>
        <taxon>Bacillota</taxon>
        <taxon>Clostridia</taxon>
        <taxon>Eubacteriales</taxon>
        <taxon>Clostridiales Family XVII. Incertae Sedis</taxon>
        <taxon>Sulfobacillus</taxon>
    </lineage>
</organism>
<comment type="similarity">
    <text evidence="2">Belongs to the purine-cytosine permease (2.A.39) family.</text>
</comment>
<evidence type="ECO:0000256" key="1">
    <source>
        <dbReference type="ARBA" id="ARBA00004141"/>
    </source>
</evidence>
<comment type="caution">
    <text evidence="7">The sequence shown here is derived from an EMBL/GenBank/DDBJ whole genome shotgun (WGS) entry which is preliminary data.</text>
</comment>
<accession>A0A2T2WH46</accession>
<dbReference type="Proteomes" id="UP000241848">
    <property type="component" value="Unassembled WGS sequence"/>
</dbReference>
<sequence>MLMWTGDGVNMGNMAIGGSMVVLGVATLNLPQSIIAMVVTITLIAFIFVFNDRAGYKLGIPYPMQLKISFGDKGNAISSLLRGVPAIIWYGIQTWIGGTALNEVLKIATGNAFNNVAICFVGLMVAQIVLSIFKFRSIKWVTALATVVIMAALVYIFVLLLKDYSGVIVSKWVDAKGSWGVTFFGFIMVLLGNYAAIFLSAADYSRELKPGIKNTKRFFIYFTPIILSYGFVIMVGVMLASATGITNPASAIAAVVKDPVITIITSVFIVIATLSTNMVANIVTPTYVIQLLSRSKLNYKVAVTITGLLAMVSFPWLLDAQRSARGLDDFVLIYSAFLGPILAVLLVEYYFLRRQHVDVSDLYQVHGVFSGYNPNALIAIGIGALFAFMFVQLAWIIGLVTAGISYYLLMKYAFHDSRFKLGTVFQSKSADTPMDRR</sequence>
<dbReference type="GO" id="GO:0005886">
    <property type="term" value="C:plasma membrane"/>
    <property type="evidence" value="ECO:0007669"/>
    <property type="project" value="TreeGrafter"/>
</dbReference>
<feature type="transmembrane region" description="Helical" evidence="6">
    <location>
        <begin position="140"/>
        <end position="161"/>
    </location>
</feature>
<feature type="transmembrane region" description="Helical" evidence="6">
    <location>
        <begin position="393"/>
        <end position="410"/>
    </location>
</feature>
<keyword evidence="3 6" id="KW-0812">Transmembrane</keyword>